<name>A0AA96WK57_9CYAN</name>
<keyword evidence="1" id="KW-1133">Transmembrane helix</keyword>
<evidence type="ECO:0000256" key="1">
    <source>
        <dbReference type="SAM" id="Phobius"/>
    </source>
</evidence>
<feature type="transmembrane region" description="Helical" evidence="1">
    <location>
        <begin position="24"/>
        <end position="46"/>
    </location>
</feature>
<keyword evidence="1" id="KW-0812">Transmembrane</keyword>
<reference evidence="2" key="1">
    <citation type="submission" date="2020-05" db="EMBL/GenBank/DDBJ databases">
        <authorList>
            <person name="Zhu T."/>
            <person name="Keshari N."/>
            <person name="Lu X."/>
        </authorList>
    </citation>
    <scope>NUCLEOTIDE SEQUENCE</scope>
    <source>
        <strain evidence="2">NK1-12</strain>
    </source>
</reference>
<proteinExistence type="predicted"/>
<dbReference type="EMBL" id="CP053587">
    <property type="protein sequence ID" value="WNZ27412.1"/>
    <property type="molecule type" value="Genomic_DNA"/>
</dbReference>
<organism evidence="2">
    <name type="scientific">Leptolyngbya sp. NK1-12</name>
    <dbReference type="NCBI Taxonomy" id="2547451"/>
    <lineage>
        <taxon>Bacteria</taxon>
        <taxon>Bacillati</taxon>
        <taxon>Cyanobacteriota</taxon>
        <taxon>Cyanophyceae</taxon>
        <taxon>Leptolyngbyales</taxon>
        <taxon>Leptolyngbyaceae</taxon>
        <taxon>Leptolyngbya group</taxon>
        <taxon>Leptolyngbya</taxon>
    </lineage>
</organism>
<accession>A0AA96WK57</accession>
<sequence length="96" mass="10780">MTIALLLFLVGITGEPLDVHHLQLSTVLALSIRLVSILLGLGWLGLGLCRLSMQLANADTWQQELQTNEASLRHRISILEDWIVWPRRGGKWVAKN</sequence>
<evidence type="ECO:0000313" key="2">
    <source>
        <dbReference type="EMBL" id="WNZ27412.1"/>
    </source>
</evidence>
<protein>
    <submittedName>
        <fullName evidence="2">Uncharacterized protein</fullName>
    </submittedName>
</protein>
<keyword evidence="1" id="KW-0472">Membrane</keyword>
<dbReference type="AlphaFoldDB" id="A0AA96WK57"/>
<gene>
    <name evidence="2" type="ORF">HJG54_31505</name>
</gene>
<dbReference type="RefSeq" id="WP_316437086.1">
    <property type="nucleotide sequence ID" value="NZ_CP053587.1"/>
</dbReference>